<feature type="region of interest" description="Disordered" evidence="3">
    <location>
        <begin position="513"/>
        <end position="655"/>
    </location>
</feature>
<protein>
    <submittedName>
        <fullName evidence="6">Variant SH3 domain-containing protein</fullName>
    </submittedName>
</protein>
<feature type="domain" description="SH3" evidence="5">
    <location>
        <begin position="444"/>
        <end position="505"/>
    </location>
</feature>
<comment type="caution">
    <text evidence="6">The sequence shown here is derived from an EMBL/GenBank/DDBJ whole genome shotgun (WGS) entry which is preliminary data.</text>
</comment>
<dbReference type="Gene3D" id="2.30.30.40">
    <property type="entry name" value="SH3 Domains"/>
    <property type="match status" value="1"/>
</dbReference>
<dbReference type="SMART" id="SM00326">
    <property type="entry name" value="SH3"/>
    <property type="match status" value="1"/>
</dbReference>
<organism evidence="6 7">
    <name type="scientific">Apiospora marii</name>
    <dbReference type="NCBI Taxonomy" id="335849"/>
    <lineage>
        <taxon>Eukaryota</taxon>
        <taxon>Fungi</taxon>
        <taxon>Dikarya</taxon>
        <taxon>Ascomycota</taxon>
        <taxon>Pezizomycotina</taxon>
        <taxon>Sordariomycetes</taxon>
        <taxon>Xylariomycetidae</taxon>
        <taxon>Amphisphaeriales</taxon>
        <taxon>Apiosporaceae</taxon>
        <taxon>Apiospora</taxon>
    </lineage>
</organism>
<feature type="compositionally biased region" description="Polar residues" evidence="3">
    <location>
        <begin position="283"/>
        <end position="293"/>
    </location>
</feature>
<evidence type="ECO:0000256" key="4">
    <source>
        <dbReference type="SAM" id="Phobius"/>
    </source>
</evidence>
<name>A0ABR1S973_9PEZI</name>
<dbReference type="PROSITE" id="PS50002">
    <property type="entry name" value="SH3"/>
    <property type="match status" value="1"/>
</dbReference>
<keyword evidence="7" id="KW-1185">Reference proteome</keyword>
<dbReference type="InterPro" id="IPR001452">
    <property type="entry name" value="SH3_domain"/>
</dbReference>
<proteinExistence type="predicted"/>
<keyword evidence="4" id="KW-0472">Membrane</keyword>
<evidence type="ECO:0000313" key="7">
    <source>
        <dbReference type="Proteomes" id="UP001396898"/>
    </source>
</evidence>
<feature type="region of interest" description="Disordered" evidence="3">
    <location>
        <begin position="394"/>
        <end position="445"/>
    </location>
</feature>
<gene>
    <name evidence="6" type="ORF">PG991_005432</name>
</gene>
<accession>A0ABR1S973</accession>
<feature type="compositionally biased region" description="Basic and acidic residues" evidence="3">
    <location>
        <begin position="311"/>
        <end position="320"/>
    </location>
</feature>
<keyword evidence="1 2" id="KW-0728">SH3 domain</keyword>
<evidence type="ECO:0000256" key="3">
    <source>
        <dbReference type="SAM" id="MobiDB-lite"/>
    </source>
</evidence>
<feature type="compositionally biased region" description="Polar residues" evidence="3">
    <location>
        <begin position="300"/>
        <end position="309"/>
    </location>
</feature>
<reference evidence="6 7" key="1">
    <citation type="submission" date="2023-01" db="EMBL/GenBank/DDBJ databases">
        <title>Analysis of 21 Apiospora genomes using comparative genomics revels a genus with tremendous synthesis potential of carbohydrate active enzymes and secondary metabolites.</title>
        <authorList>
            <person name="Sorensen T."/>
        </authorList>
    </citation>
    <scope>NUCLEOTIDE SEQUENCE [LARGE SCALE GENOMIC DNA]</scope>
    <source>
        <strain evidence="6 7">CBS 20057</strain>
    </source>
</reference>
<feature type="region of interest" description="Disordered" evidence="3">
    <location>
        <begin position="88"/>
        <end position="168"/>
    </location>
</feature>
<evidence type="ECO:0000256" key="2">
    <source>
        <dbReference type="PROSITE-ProRule" id="PRU00192"/>
    </source>
</evidence>
<dbReference type="Proteomes" id="UP001396898">
    <property type="component" value="Unassembled WGS sequence"/>
</dbReference>
<keyword evidence="4" id="KW-1133">Transmembrane helix</keyword>
<feature type="compositionally biased region" description="Polar residues" evidence="3">
    <location>
        <begin position="413"/>
        <end position="435"/>
    </location>
</feature>
<evidence type="ECO:0000259" key="5">
    <source>
        <dbReference type="PROSITE" id="PS50002"/>
    </source>
</evidence>
<feature type="compositionally biased region" description="Low complexity" evidence="3">
    <location>
        <begin position="155"/>
        <end position="168"/>
    </location>
</feature>
<dbReference type="Pfam" id="PF14604">
    <property type="entry name" value="SH3_9"/>
    <property type="match status" value="1"/>
</dbReference>
<dbReference type="InterPro" id="IPR036028">
    <property type="entry name" value="SH3-like_dom_sf"/>
</dbReference>
<evidence type="ECO:0000256" key="1">
    <source>
        <dbReference type="ARBA" id="ARBA00022443"/>
    </source>
</evidence>
<dbReference type="EMBL" id="JAQQWI010000007">
    <property type="protein sequence ID" value="KAK8028376.1"/>
    <property type="molecule type" value="Genomic_DNA"/>
</dbReference>
<evidence type="ECO:0000313" key="6">
    <source>
        <dbReference type="EMBL" id="KAK8028376.1"/>
    </source>
</evidence>
<dbReference type="SUPFAM" id="SSF50044">
    <property type="entry name" value="SH3-domain"/>
    <property type="match status" value="1"/>
</dbReference>
<feature type="compositionally biased region" description="Polar residues" evidence="3">
    <location>
        <begin position="613"/>
        <end position="625"/>
    </location>
</feature>
<feature type="transmembrane region" description="Helical" evidence="4">
    <location>
        <begin position="175"/>
        <end position="197"/>
    </location>
</feature>
<feature type="region of interest" description="Disordered" evidence="3">
    <location>
        <begin position="279"/>
        <end position="338"/>
    </location>
</feature>
<keyword evidence="4" id="KW-0812">Transmembrane</keyword>
<feature type="compositionally biased region" description="Polar residues" evidence="3">
    <location>
        <begin position="132"/>
        <end position="154"/>
    </location>
</feature>
<feature type="compositionally biased region" description="Low complexity" evidence="3">
    <location>
        <begin position="527"/>
        <end position="540"/>
    </location>
</feature>
<sequence>MPSHHQHLHRRSVGETWEVIKKDIQHMANDLTKKSTEQAQHEIRAPLPSTVFKTVYKTMEPTFTGEIGGYVTMNSGTEGSQTIAVAPAPTSDLSHPKAQGVSTKGAGVLPESLVPSSDGAFSDRTGLAIETAPTTARNQASNTLEPTANTVATPASSSSAAAESSSEGGGAAAKAGIAIGVLAGLLIVGLAVFFLFSRRRKQMEKERAAAEAEKSRPPMGGAAVAAAAAHNRQASVHSTHTTRTTATAPRLSLRPVTQFLPEFGERRSSKGAAMALALGPAPSNSQANRQIGQSPWERPMTSQSNSQENPFGDHAEHYDGAPRTATMEQPHNPFDDVPEHVVGVAQTTDAPRQAPNGMAAAAAAAAAAGGAAAGAGIARKQSVRKDVPQPLDLTRANEAPLPLPSLVSQPSPTGTEFSFTSVAPGQSPGPSQSANAIAAAGGPPHSTVHRVQLDFKPSLEDEMELRAGQLVRLLHEYDDGWALCIRLDRSQQGVVPRTCFPALPVVLPEPAMARLSTPNRGPGGPPRGQRPMTPQGGRPQSPAMMRPQSPAMMRPQSPAMTGRPQSPAMRHPQSPAMRGPQSPGGPMNGRPASPGGRPMSPAGARGQSPGPRQRNNSESGQSSRRMTPPGPSPLQQQQQQPPRPIGRKPVPGQAY</sequence>